<evidence type="ECO:0000313" key="2">
    <source>
        <dbReference type="EMBL" id="SFE97571.1"/>
    </source>
</evidence>
<proteinExistence type="predicted"/>
<evidence type="ECO:0000313" key="3">
    <source>
        <dbReference type="Proteomes" id="UP000198855"/>
    </source>
</evidence>
<dbReference type="Gene3D" id="3.30.420.40">
    <property type="match status" value="1"/>
</dbReference>
<keyword evidence="1" id="KW-0812">Transmembrane</keyword>
<dbReference type="InterPro" id="IPR005883">
    <property type="entry name" value="PilM"/>
</dbReference>
<dbReference type="PANTHER" id="PTHR32432">
    <property type="entry name" value="CELL DIVISION PROTEIN FTSA-RELATED"/>
    <property type="match status" value="1"/>
</dbReference>
<dbReference type="STRING" id="1045775.SAMN05216378_4566"/>
<dbReference type="OrthoDB" id="2690797at2"/>
<dbReference type="AlphaFoldDB" id="A0A1I2EZ57"/>
<organism evidence="2 3">
    <name type="scientific">Paenibacillus catalpae</name>
    <dbReference type="NCBI Taxonomy" id="1045775"/>
    <lineage>
        <taxon>Bacteria</taxon>
        <taxon>Bacillati</taxon>
        <taxon>Bacillota</taxon>
        <taxon>Bacilli</taxon>
        <taxon>Bacillales</taxon>
        <taxon>Paenibacillaceae</taxon>
        <taxon>Paenibacillus</taxon>
    </lineage>
</organism>
<dbReference type="RefSeq" id="WP_091188738.1">
    <property type="nucleotide sequence ID" value="NZ_FOMT01000005.1"/>
</dbReference>
<accession>A0A1I2EZ57</accession>
<dbReference type="InterPro" id="IPR050696">
    <property type="entry name" value="FtsA/MreB"/>
</dbReference>
<feature type="transmembrane region" description="Helical" evidence="1">
    <location>
        <begin position="327"/>
        <end position="348"/>
    </location>
</feature>
<dbReference type="PANTHER" id="PTHR32432:SF3">
    <property type="entry name" value="ETHANOLAMINE UTILIZATION PROTEIN EUTJ"/>
    <property type="match status" value="1"/>
</dbReference>
<dbReference type="SUPFAM" id="SSF53067">
    <property type="entry name" value="Actin-like ATPase domain"/>
    <property type="match status" value="1"/>
</dbReference>
<dbReference type="Proteomes" id="UP000198855">
    <property type="component" value="Unassembled WGS sequence"/>
</dbReference>
<protein>
    <submittedName>
        <fullName evidence="2">Type IV pilus assembly protein PilM</fullName>
    </submittedName>
</protein>
<keyword evidence="3" id="KW-1185">Reference proteome</keyword>
<keyword evidence="1" id="KW-0472">Membrane</keyword>
<sequence>MLDSNKRVGLTIDHGGVRYARVRKRKKGWEIERTGFLPFADGVILEDQFTNMEELRSSLKDWVKKERLNGTSVTLSIPTSQIIIRKLQIGTVNSRELDQLINLEVETALHLPFEDPVYDYIAAGSAEQSTNVLVYASPQKWIKQCIELLESTGLKVKFAELASTAFARAIKAQYKDSLENTMLIHLDKANVEVYMFHQGHPVFMRVINEYDYSGSIDGTFTQELISSINAEISRLLSFYQYSIHDGESRIVQAIIAGELAGRTQLAAELQQAQPDMRVETVELESPLRKRVRRKLDEYMIPFGLAIREKSSPGINLMPERARKTKQIPAKLLIAGILWLLCLGAILALNTNNRLQISDYEHTVQVLKDKAALLQQQVSTQNTEAQADADPEAVVQFINEHRQDAVAVLDELTNRLPYGSRLTSIEYNKPGNLALTFKSPDLTALSTYLSSLRAMSFVGNVHLQSFADNNGQWVGSYEVTWKTAKASDDQQADTGGADNNG</sequence>
<keyword evidence="1" id="KW-1133">Transmembrane helix</keyword>
<name>A0A1I2EZ57_9BACL</name>
<dbReference type="EMBL" id="FOMT01000005">
    <property type="protein sequence ID" value="SFE97571.1"/>
    <property type="molecule type" value="Genomic_DNA"/>
</dbReference>
<dbReference type="InterPro" id="IPR043129">
    <property type="entry name" value="ATPase_NBD"/>
</dbReference>
<dbReference type="Pfam" id="PF11104">
    <property type="entry name" value="PilM_2"/>
    <property type="match status" value="1"/>
</dbReference>
<evidence type="ECO:0000256" key="1">
    <source>
        <dbReference type="SAM" id="Phobius"/>
    </source>
</evidence>
<reference evidence="3" key="1">
    <citation type="submission" date="2016-10" db="EMBL/GenBank/DDBJ databases">
        <authorList>
            <person name="Varghese N."/>
            <person name="Submissions S."/>
        </authorList>
    </citation>
    <scope>NUCLEOTIDE SEQUENCE [LARGE SCALE GENOMIC DNA]</scope>
    <source>
        <strain evidence="3">CGMCC 1.10784</strain>
    </source>
</reference>
<gene>
    <name evidence="2" type="ORF">SAMN05216378_4566</name>
</gene>